<name>A0A7I7ULP9_MYCPV</name>
<gene>
    <name evidence="1" type="ORF">MPUL_34530</name>
</gene>
<sequence length="211" mass="22995">MSVPLTDADSTTRTITEAPAYAITAGGEVWSRPRTVAGKAGSLRVLQARRLRPDGAGRVSLRIDGATMRVAVAALYRRYWPEIGYGKAQFHCRRGHPLIGENVAVWGTGNRVCLTCSPDWQPPPKTCKHPPQRETMRIAPRLAPEVDDMTASAHGWQIKTLSGEYPRGEFPRVHVMPREWVSLLCEVAGTPWGGSKWSPGCLSPMVGIGAG</sequence>
<dbReference type="AlphaFoldDB" id="A0A7I7ULP9"/>
<dbReference type="Proteomes" id="UP000467252">
    <property type="component" value="Chromosome"/>
</dbReference>
<protein>
    <submittedName>
        <fullName evidence="1">Uncharacterized protein</fullName>
    </submittedName>
</protein>
<reference evidence="1 2" key="1">
    <citation type="journal article" date="2019" name="Emerg. Microbes Infect.">
        <title>Comprehensive subspecies identification of 175 nontuberculous mycobacteria species based on 7547 genomic profiles.</title>
        <authorList>
            <person name="Matsumoto Y."/>
            <person name="Kinjo T."/>
            <person name="Motooka D."/>
            <person name="Nabeya D."/>
            <person name="Jung N."/>
            <person name="Uechi K."/>
            <person name="Horii T."/>
            <person name="Iida T."/>
            <person name="Fujita J."/>
            <person name="Nakamura S."/>
        </authorList>
    </citation>
    <scope>NUCLEOTIDE SEQUENCE [LARGE SCALE GENOMIC DNA]</scope>
    <source>
        <strain evidence="1 2">JCM 6370</strain>
    </source>
</reference>
<evidence type="ECO:0000313" key="2">
    <source>
        <dbReference type="Proteomes" id="UP000467252"/>
    </source>
</evidence>
<keyword evidence="2" id="KW-1185">Reference proteome</keyword>
<dbReference type="EMBL" id="AP022599">
    <property type="protein sequence ID" value="BBY82295.1"/>
    <property type="molecule type" value="Genomic_DNA"/>
</dbReference>
<evidence type="ECO:0000313" key="1">
    <source>
        <dbReference type="EMBL" id="BBY82295.1"/>
    </source>
</evidence>
<proteinExistence type="predicted"/>
<dbReference type="RefSeq" id="WP_163902261.1">
    <property type="nucleotide sequence ID" value="NZ_AP022599.1"/>
</dbReference>
<organism evidence="1 2">
    <name type="scientific">Mycolicibacterium pulveris</name>
    <name type="common">Mycobacterium pulveris</name>
    <dbReference type="NCBI Taxonomy" id="36813"/>
    <lineage>
        <taxon>Bacteria</taxon>
        <taxon>Bacillati</taxon>
        <taxon>Actinomycetota</taxon>
        <taxon>Actinomycetes</taxon>
        <taxon>Mycobacteriales</taxon>
        <taxon>Mycobacteriaceae</taxon>
        <taxon>Mycolicibacterium</taxon>
    </lineage>
</organism>
<accession>A0A7I7ULP9</accession>